<sequence>MSRQSITLTDKNDAWLRYQVEETGEYNTKSKLINDLVRQARRIEEINKKLGASENSGLVEQSPEDMLKEFKYRIKR</sequence>
<protein>
    <submittedName>
        <fullName evidence="1">CopG family transcriptional regulator</fullName>
    </submittedName>
</protein>
<dbReference type="AlphaFoldDB" id="A0A432YWQ2"/>
<dbReference type="Proteomes" id="UP000288361">
    <property type="component" value="Unassembled WGS sequence"/>
</dbReference>
<organism evidence="1 2">
    <name type="scientific">Idiomarina piscisalsi</name>
    <dbReference type="NCBI Taxonomy" id="1096243"/>
    <lineage>
        <taxon>Bacteria</taxon>
        <taxon>Pseudomonadati</taxon>
        <taxon>Pseudomonadota</taxon>
        <taxon>Gammaproteobacteria</taxon>
        <taxon>Alteromonadales</taxon>
        <taxon>Idiomarinaceae</taxon>
        <taxon>Idiomarina</taxon>
    </lineage>
</organism>
<accession>A0A432YWQ2</accession>
<comment type="caution">
    <text evidence="1">The sequence shown here is derived from an EMBL/GenBank/DDBJ whole genome shotgun (WGS) entry which is preliminary data.</text>
</comment>
<reference evidence="1 2" key="1">
    <citation type="journal article" date="2011" name="Front. Microbiol.">
        <title>Genomic signatures of strain selection and enhancement in Bacillus atrophaeus var. globigii, a historical biowarfare simulant.</title>
        <authorList>
            <person name="Gibbons H.S."/>
            <person name="Broomall S.M."/>
            <person name="McNew L.A."/>
            <person name="Daligault H."/>
            <person name="Chapman C."/>
            <person name="Bruce D."/>
            <person name="Karavis M."/>
            <person name="Krepps M."/>
            <person name="McGregor P.A."/>
            <person name="Hong C."/>
            <person name="Park K.H."/>
            <person name="Akmal A."/>
            <person name="Feldman A."/>
            <person name="Lin J.S."/>
            <person name="Chang W.E."/>
            <person name="Higgs B.W."/>
            <person name="Demirev P."/>
            <person name="Lindquist J."/>
            <person name="Liem A."/>
            <person name="Fochler E."/>
            <person name="Read T.D."/>
            <person name="Tapia R."/>
            <person name="Johnson S."/>
            <person name="Bishop-Lilly K.A."/>
            <person name="Detter C."/>
            <person name="Han C."/>
            <person name="Sozhamannan S."/>
            <person name="Rosenzweig C.N."/>
            <person name="Skowronski E.W."/>
        </authorList>
    </citation>
    <scope>NUCLEOTIDE SEQUENCE [LARGE SCALE GENOMIC DNA]</scope>
    <source>
        <strain evidence="1 2">TPS4-2</strain>
    </source>
</reference>
<evidence type="ECO:0000313" key="2">
    <source>
        <dbReference type="Proteomes" id="UP000288361"/>
    </source>
</evidence>
<proteinExistence type="predicted"/>
<name>A0A432YWQ2_9GAMM</name>
<dbReference type="EMBL" id="PIQA01000001">
    <property type="protein sequence ID" value="RUO67755.1"/>
    <property type="molecule type" value="Genomic_DNA"/>
</dbReference>
<evidence type="ECO:0000313" key="1">
    <source>
        <dbReference type="EMBL" id="RUO67755.1"/>
    </source>
</evidence>
<gene>
    <name evidence="1" type="ORF">CWI73_02545</name>
</gene>
<dbReference type="RefSeq" id="WP_126751401.1">
    <property type="nucleotide sequence ID" value="NZ_JBHUMT010000016.1"/>
</dbReference>